<keyword evidence="2" id="KW-1185">Reference proteome</keyword>
<evidence type="ECO:0000313" key="1">
    <source>
        <dbReference type="EMBL" id="KAK7334518.1"/>
    </source>
</evidence>
<gene>
    <name evidence="1" type="ORF">VNO80_26275</name>
</gene>
<comment type="caution">
    <text evidence="1">The sequence shown here is derived from an EMBL/GenBank/DDBJ whole genome shotgun (WGS) entry which is preliminary data.</text>
</comment>
<dbReference type="AlphaFoldDB" id="A0AAN9QKB5"/>
<evidence type="ECO:0000313" key="2">
    <source>
        <dbReference type="Proteomes" id="UP001374584"/>
    </source>
</evidence>
<organism evidence="1 2">
    <name type="scientific">Phaseolus coccineus</name>
    <name type="common">Scarlet runner bean</name>
    <name type="synonym">Phaseolus multiflorus</name>
    <dbReference type="NCBI Taxonomy" id="3886"/>
    <lineage>
        <taxon>Eukaryota</taxon>
        <taxon>Viridiplantae</taxon>
        <taxon>Streptophyta</taxon>
        <taxon>Embryophyta</taxon>
        <taxon>Tracheophyta</taxon>
        <taxon>Spermatophyta</taxon>
        <taxon>Magnoliopsida</taxon>
        <taxon>eudicotyledons</taxon>
        <taxon>Gunneridae</taxon>
        <taxon>Pentapetalae</taxon>
        <taxon>rosids</taxon>
        <taxon>fabids</taxon>
        <taxon>Fabales</taxon>
        <taxon>Fabaceae</taxon>
        <taxon>Papilionoideae</taxon>
        <taxon>50 kb inversion clade</taxon>
        <taxon>NPAAA clade</taxon>
        <taxon>indigoferoid/millettioid clade</taxon>
        <taxon>Phaseoleae</taxon>
        <taxon>Phaseolus</taxon>
    </lineage>
</organism>
<dbReference type="Proteomes" id="UP001374584">
    <property type="component" value="Unassembled WGS sequence"/>
</dbReference>
<protein>
    <submittedName>
        <fullName evidence="1">Uncharacterized protein</fullName>
    </submittedName>
</protein>
<proteinExistence type="predicted"/>
<reference evidence="1 2" key="1">
    <citation type="submission" date="2024-01" db="EMBL/GenBank/DDBJ databases">
        <title>The genomes of 5 underutilized Papilionoideae crops provide insights into root nodulation and disease resistanc.</title>
        <authorList>
            <person name="Jiang F."/>
        </authorList>
    </citation>
    <scope>NUCLEOTIDE SEQUENCE [LARGE SCALE GENOMIC DNA]</scope>
    <source>
        <strain evidence="1">JINMINGXINNONG_FW02</strain>
        <tissue evidence="1">Leaves</tissue>
    </source>
</reference>
<accession>A0AAN9QKB5</accession>
<dbReference type="EMBL" id="JAYMYR010000010">
    <property type="protein sequence ID" value="KAK7334518.1"/>
    <property type="molecule type" value="Genomic_DNA"/>
</dbReference>
<name>A0AAN9QKB5_PHACN</name>
<sequence length="86" mass="9720">MIIKLKIPPKLLTLFFSFSISFSFSFSFHLNSLSLSLSLSLSCLCLDSDANGNCRNPNAPFLSILLDRVRVSYFIWRPDMIKAVAE</sequence>